<dbReference type="EMBL" id="LR130779">
    <property type="protein sequence ID" value="VDN62103.1"/>
    <property type="molecule type" value="Genomic_DNA"/>
</dbReference>
<proteinExistence type="predicted"/>
<reference evidence="1" key="1">
    <citation type="submission" date="2018-11" db="EMBL/GenBank/DDBJ databases">
        <authorList>
            <consortium name="Genoscope - CEA"/>
            <person name="William W."/>
        </authorList>
    </citation>
    <scope>NUCLEOTIDE SEQUENCE [LARGE SCALE GENOMIC DNA]</scope>
    <source>
        <strain evidence="1">T9AD</strain>
    </source>
</reference>
<dbReference type="OrthoDB" id="514348at2"/>
<organism evidence="1">
    <name type="scientific">Ectopseudomonas oleovorans</name>
    <name type="common">Pseudomonas oleovorans</name>
    <dbReference type="NCBI Taxonomy" id="301"/>
    <lineage>
        <taxon>Bacteria</taxon>
        <taxon>Pseudomonadati</taxon>
        <taxon>Pseudomonadota</taxon>
        <taxon>Gammaproteobacteria</taxon>
        <taxon>Pseudomonadales</taxon>
        <taxon>Pseudomonadaceae</taxon>
        <taxon>Ectopseudomonas</taxon>
    </lineage>
</organism>
<protein>
    <submittedName>
        <fullName evidence="1">Uncharacterized protein</fullName>
    </submittedName>
</protein>
<gene>
    <name evidence="1" type="ORF">POT9AD_1112</name>
</gene>
<dbReference type="AlphaFoldDB" id="A0A653B0F3"/>
<accession>A0A653B0F3</accession>
<sequence length="227" mass="22954">MRFLDLRGTLSTLFRLGINGLQLKSTGGKIRSRNAADDADAPLVGSTIEASGDSIVINEDAAGAGADFKITISRPGAGMTEDLVLTLPANKGTAGYALTTDGNGNLSWASSAAATNLEATDTTDLAFGSTGTVAMFQLPANALVRLVAIVVDTPFDGAPSLSIGVTGELSRYLDSTEVDLTAAAGTVFEVDPSSAAEGTAQDLIATYSAGGATEGAARMLVSYVIPS</sequence>
<name>A0A653B0F3_ECTOL</name>
<evidence type="ECO:0000313" key="1">
    <source>
        <dbReference type="EMBL" id="VDN62103.1"/>
    </source>
</evidence>